<evidence type="ECO:0000313" key="1">
    <source>
        <dbReference type="EMBL" id="EEB23446.1"/>
    </source>
</evidence>
<dbReference type="HOGENOM" id="CLU_3304606_0_0_10"/>
<protein>
    <submittedName>
        <fullName evidence="1">Uncharacterized protein</fullName>
    </submittedName>
</protein>
<dbReference type="Proteomes" id="UP000004849">
    <property type="component" value="Unassembled WGS sequence"/>
</dbReference>
<proteinExistence type="predicted"/>
<reference evidence="1 2" key="1">
    <citation type="submission" date="2008-10" db="EMBL/GenBank/DDBJ databases">
        <title>Draft genome sequence of Bacteroides dorei (DSM 17855).</title>
        <authorList>
            <person name="Sudarsanam P."/>
            <person name="Ley R."/>
            <person name="Guruge J."/>
            <person name="Turnbaugh P.J."/>
            <person name="Mahowald M."/>
            <person name="Liep D."/>
            <person name="Gordon J."/>
        </authorList>
    </citation>
    <scope>NUCLEOTIDE SEQUENCE [LARGE SCALE GENOMIC DNA]</scope>
    <source>
        <strain evidence="1 2">DSM 17855</strain>
    </source>
</reference>
<accession>B6W3K6</accession>
<dbReference type="EMBL" id="ABWZ01000075">
    <property type="protein sequence ID" value="EEB23446.1"/>
    <property type="molecule type" value="Genomic_DNA"/>
</dbReference>
<dbReference type="AlphaFoldDB" id="B6W3K6"/>
<reference evidence="1 2" key="2">
    <citation type="submission" date="2008-10" db="EMBL/GenBank/DDBJ databases">
        <authorList>
            <person name="Fulton L."/>
            <person name="Clifton S."/>
            <person name="Fulton B."/>
            <person name="Xu J."/>
            <person name="Minx P."/>
            <person name="Pepin K.H."/>
            <person name="Johnson M."/>
            <person name="Thiruvilangam P."/>
            <person name="Bhonagiri V."/>
            <person name="Nash W.E."/>
            <person name="Mardis E.R."/>
            <person name="Wilson R.K."/>
        </authorList>
    </citation>
    <scope>NUCLEOTIDE SEQUENCE [LARGE SCALE GENOMIC DNA]</scope>
    <source>
        <strain evidence="1 2">DSM 17855</strain>
    </source>
</reference>
<gene>
    <name evidence="1" type="ORF">BACDOR_03897</name>
</gene>
<evidence type="ECO:0000313" key="2">
    <source>
        <dbReference type="Proteomes" id="UP000004849"/>
    </source>
</evidence>
<organism evidence="1 2">
    <name type="scientific">Phocaeicola dorei DSM 17855</name>
    <dbReference type="NCBI Taxonomy" id="483217"/>
    <lineage>
        <taxon>Bacteria</taxon>
        <taxon>Pseudomonadati</taxon>
        <taxon>Bacteroidota</taxon>
        <taxon>Bacteroidia</taxon>
        <taxon>Bacteroidales</taxon>
        <taxon>Bacteroidaceae</taxon>
        <taxon>Phocaeicola</taxon>
    </lineage>
</organism>
<sequence>MICILSIMLFSLIQIYQFRYELSLIINSYYIKEFKVGWR</sequence>
<name>B6W3K6_9BACT</name>